<dbReference type="AlphaFoldDB" id="A0A090LP48"/>
<sequence length="556" mass="64381">MNGFDDFHYFSNSNNRRMYEGRINFSMIDTYNRRRLLEAIVHYSTKRFNERICYDPAFPSKLLLHLGLTADQLLTFFNEEVVVMFERFIVAGRLSRKEIPLPPEALGIVENKNLCLFTNRARIESIVFAIAKNTLMNSEADLVPLQHLNTVFKALSIKSSILETKLGKAEKQYCQLYHSIKDKYSLLLKQMNDIPYINSNEMVVNNSNNNIPQQNFLNIPPGHEFNNKLKYPDQESLFLPTIAEDNINGFTMHLLLQVFKWKPSKENFIVDNNGIKIDYPPIIKHIKSQYGNIHRFYNAAYSDEAAAIKYMSQIDFDWNHPNNERYIRSKLAIVDQSAIINYIWAASAVAGLANVQLKKGIKVFWQFKIFGKRDCTSIMFGIASENSYIWNYDDITDLIGIDHLSWGINHKGYAIHNGIKKGVTKSFPRNWIGEHVGLLFNGFGKYGTLTYFLRGQNMGVIFDNIPLNTTYYPAISSTGQFTEFKVNKCLQSHSAVPELKKIVRVKILDFICTPANIDRLSITEHEKSKLKYMWDEDELLHDYISGHTHHYPNFRQ</sequence>
<keyword evidence="2" id="KW-1185">Reference proteome</keyword>
<dbReference type="EMBL" id="LN609530">
    <property type="protein sequence ID" value="CEF71531.1"/>
    <property type="molecule type" value="Genomic_DNA"/>
</dbReference>
<dbReference type="Gene3D" id="2.60.120.920">
    <property type="match status" value="1"/>
</dbReference>
<gene>
    <name evidence="1 3 4" type="ORF">SRAE_X000085500</name>
</gene>
<dbReference type="InterPro" id="IPR043136">
    <property type="entry name" value="B30.2/SPRY_sf"/>
</dbReference>
<dbReference type="GeneID" id="36383911"/>
<reference evidence="3" key="2">
    <citation type="submission" date="2020-12" db="UniProtKB">
        <authorList>
            <consortium name="WormBaseParasite"/>
        </authorList>
    </citation>
    <scope>IDENTIFICATION</scope>
</reference>
<dbReference type="GO" id="GO:0043161">
    <property type="term" value="P:proteasome-mediated ubiquitin-dependent protein catabolic process"/>
    <property type="evidence" value="ECO:0007669"/>
    <property type="project" value="TreeGrafter"/>
</dbReference>
<dbReference type="GO" id="GO:0019005">
    <property type="term" value="C:SCF ubiquitin ligase complex"/>
    <property type="evidence" value="ECO:0007669"/>
    <property type="project" value="TreeGrafter"/>
</dbReference>
<dbReference type="InterPro" id="IPR013320">
    <property type="entry name" value="ConA-like_dom_sf"/>
</dbReference>
<dbReference type="PANTHER" id="PTHR12245">
    <property type="entry name" value="SPRY DOMAIN CONTAINING SOCS BOX PROTEIN"/>
    <property type="match status" value="1"/>
</dbReference>
<dbReference type="STRING" id="34506.A0A090LP48"/>
<dbReference type="CTD" id="36383911"/>
<evidence type="ECO:0000313" key="3">
    <source>
        <dbReference type="WBParaSite" id="SRAE_X000085500.1"/>
    </source>
</evidence>
<evidence type="ECO:0000313" key="2">
    <source>
        <dbReference type="Proteomes" id="UP000035682"/>
    </source>
</evidence>
<dbReference type="PANTHER" id="PTHR12245:SF12">
    <property type="entry name" value="SPRY DOMAIN-CONTAINING SOCS BOX PROTEIN 3"/>
    <property type="match status" value="1"/>
</dbReference>
<dbReference type="RefSeq" id="XP_024510727.1">
    <property type="nucleotide sequence ID" value="XM_024645249.1"/>
</dbReference>
<evidence type="ECO:0000313" key="1">
    <source>
        <dbReference type="EMBL" id="CEF71531.1"/>
    </source>
</evidence>
<dbReference type="Proteomes" id="UP000035682">
    <property type="component" value="Unplaced"/>
</dbReference>
<reference evidence="1 2" key="1">
    <citation type="submission" date="2014-09" db="EMBL/GenBank/DDBJ databases">
        <authorList>
            <person name="Martin A.A."/>
        </authorList>
    </citation>
    <scope>NUCLEOTIDE SEQUENCE</scope>
    <source>
        <strain evidence="2">ED321</strain>
        <strain evidence="1">ED321 Heterogonic</strain>
    </source>
</reference>
<name>A0A090LP48_STRRB</name>
<dbReference type="WBParaSite" id="SRAE_X000085500.1">
    <property type="protein sequence ID" value="SRAE_X000085500.1"/>
    <property type="gene ID" value="WBGene00266417"/>
</dbReference>
<organism evidence="1">
    <name type="scientific">Strongyloides ratti</name>
    <name type="common">Parasitic roundworm</name>
    <dbReference type="NCBI Taxonomy" id="34506"/>
    <lineage>
        <taxon>Eukaryota</taxon>
        <taxon>Metazoa</taxon>
        <taxon>Ecdysozoa</taxon>
        <taxon>Nematoda</taxon>
        <taxon>Chromadorea</taxon>
        <taxon>Rhabditida</taxon>
        <taxon>Tylenchina</taxon>
        <taxon>Panagrolaimomorpha</taxon>
        <taxon>Strongyloidoidea</taxon>
        <taxon>Strongyloididae</taxon>
        <taxon>Strongyloides</taxon>
    </lineage>
</organism>
<proteinExistence type="predicted"/>
<dbReference type="InterPro" id="IPR050672">
    <property type="entry name" value="FBXO45-Fsn/SPSB_families"/>
</dbReference>
<accession>A0A090LP48</accession>
<evidence type="ECO:0000313" key="4">
    <source>
        <dbReference type="WormBase" id="SRAE_X000085500"/>
    </source>
</evidence>
<protein>
    <submittedName>
        <fullName evidence="1 3">GH26238p2</fullName>
    </submittedName>
</protein>
<dbReference type="WormBase" id="SRAE_X000085500">
    <property type="protein sequence ID" value="SRP04391"/>
    <property type="gene ID" value="WBGene00266417"/>
</dbReference>
<dbReference type="SUPFAM" id="SSF49899">
    <property type="entry name" value="Concanavalin A-like lectins/glucanases"/>
    <property type="match status" value="1"/>
</dbReference>